<organism evidence="2 3">
    <name type="scientific">Reticulomyxa filosa</name>
    <dbReference type="NCBI Taxonomy" id="46433"/>
    <lineage>
        <taxon>Eukaryota</taxon>
        <taxon>Sar</taxon>
        <taxon>Rhizaria</taxon>
        <taxon>Retaria</taxon>
        <taxon>Foraminifera</taxon>
        <taxon>Monothalamids</taxon>
        <taxon>Reticulomyxidae</taxon>
        <taxon>Reticulomyxa</taxon>
    </lineage>
</organism>
<accession>X6PF85</accession>
<dbReference type="InterPro" id="IPR015943">
    <property type="entry name" value="WD40/YVTN_repeat-like_dom_sf"/>
</dbReference>
<keyword evidence="3" id="KW-1185">Reference proteome</keyword>
<dbReference type="Gene3D" id="2.130.10.10">
    <property type="entry name" value="YVTN repeat-like/Quinoprotein amine dehydrogenase"/>
    <property type="match status" value="1"/>
</dbReference>
<dbReference type="SUPFAM" id="SSF50978">
    <property type="entry name" value="WD40 repeat-like"/>
    <property type="match status" value="1"/>
</dbReference>
<dbReference type="InterPro" id="IPR001680">
    <property type="entry name" value="WD40_rpt"/>
</dbReference>
<dbReference type="EMBL" id="ASPP01000353">
    <property type="protein sequence ID" value="ETO36719.1"/>
    <property type="molecule type" value="Genomic_DNA"/>
</dbReference>
<evidence type="ECO:0000313" key="3">
    <source>
        <dbReference type="Proteomes" id="UP000023152"/>
    </source>
</evidence>
<keyword evidence="1" id="KW-0853">WD repeat</keyword>
<dbReference type="InterPro" id="IPR036322">
    <property type="entry name" value="WD40_repeat_dom_sf"/>
</dbReference>
<gene>
    <name evidence="2" type="ORF">RFI_00343</name>
</gene>
<dbReference type="Proteomes" id="UP000023152">
    <property type="component" value="Unassembled WGS sequence"/>
</dbReference>
<feature type="repeat" description="WD" evidence="1">
    <location>
        <begin position="29"/>
        <end position="53"/>
    </location>
</feature>
<evidence type="ECO:0008006" key="4">
    <source>
        <dbReference type="Google" id="ProtNLM"/>
    </source>
</evidence>
<sequence>MFETFCSSYKLLNTFIGHTIDYSTFDDCQFICSGSDDETVRVWDVDNKQIRSFNEHSDNVYRVKFSSYHYQSKLQDISSIEFFLNIIKKFETLLLPLRFKKEKRWKGDKFVKLFNNIIFKFF</sequence>
<evidence type="ECO:0000313" key="2">
    <source>
        <dbReference type="EMBL" id="ETO36719.1"/>
    </source>
</evidence>
<evidence type="ECO:0000256" key="1">
    <source>
        <dbReference type="PROSITE-ProRule" id="PRU00221"/>
    </source>
</evidence>
<dbReference type="PROSITE" id="PS50082">
    <property type="entry name" value="WD_REPEATS_2"/>
    <property type="match status" value="1"/>
</dbReference>
<reference evidence="2 3" key="1">
    <citation type="journal article" date="2013" name="Curr. Biol.">
        <title>The Genome of the Foraminiferan Reticulomyxa filosa.</title>
        <authorList>
            <person name="Glockner G."/>
            <person name="Hulsmann N."/>
            <person name="Schleicher M."/>
            <person name="Noegel A.A."/>
            <person name="Eichinger L."/>
            <person name="Gallinger C."/>
            <person name="Pawlowski J."/>
            <person name="Sierra R."/>
            <person name="Euteneuer U."/>
            <person name="Pillet L."/>
            <person name="Moustafa A."/>
            <person name="Platzer M."/>
            <person name="Groth M."/>
            <person name="Szafranski K."/>
            <person name="Schliwa M."/>
        </authorList>
    </citation>
    <scope>NUCLEOTIDE SEQUENCE [LARGE SCALE GENOMIC DNA]</scope>
</reference>
<protein>
    <recommendedName>
        <fullName evidence="4">WD-40 repeat protein</fullName>
    </recommendedName>
</protein>
<dbReference type="Pfam" id="PF00400">
    <property type="entry name" value="WD40"/>
    <property type="match status" value="1"/>
</dbReference>
<proteinExistence type="predicted"/>
<name>X6PF85_RETFI</name>
<comment type="caution">
    <text evidence="2">The sequence shown here is derived from an EMBL/GenBank/DDBJ whole genome shotgun (WGS) entry which is preliminary data.</text>
</comment>
<dbReference type="AlphaFoldDB" id="X6PF85"/>